<organism evidence="1 2">
    <name type="scientific">Alistipes dispar</name>
    <dbReference type="NCBI Taxonomy" id="2585119"/>
    <lineage>
        <taxon>Bacteria</taxon>
        <taxon>Pseudomonadati</taxon>
        <taxon>Bacteroidota</taxon>
        <taxon>Bacteroidia</taxon>
        <taxon>Bacteroidales</taxon>
        <taxon>Rikenellaceae</taxon>
        <taxon>Alistipes</taxon>
    </lineage>
</organism>
<proteinExistence type="predicted"/>
<dbReference type="Proteomes" id="UP000319374">
    <property type="component" value="Chromosome"/>
</dbReference>
<dbReference type="GO" id="GO:0003676">
    <property type="term" value="F:nucleic acid binding"/>
    <property type="evidence" value="ECO:0007669"/>
    <property type="project" value="InterPro"/>
</dbReference>
<dbReference type="Gene3D" id="3.40.1350.10">
    <property type="match status" value="1"/>
</dbReference>
<dbReference type="RefSeq" id="WP_162502091.1">
    <property type="nucleotide sequence ID" value="NZ_AP019736.1"/>
</dbReference>
<keyword evidence="2" id="KW-1185">Reference proteome</keyword>
<dbReference type="InterPro" id="IPR011856">
    <property type="entry name" value="tRNA_endonuc-like_dom_sf"/>
</dbReference>
<sequence>MIGEIYADFLDLDDERDISTSNRQQYIEDDERYRLLIAHVSVLLKEIKNKWTDLRKEHATQRILTDNPAIKEWYDNLKSNTKKYAKKLFSTIESMHFDKGEENKKELLKYGILAFERLKVAEKLDFIEDEGIEDIVKYGEIFSDLQDIEATLYWEIANERVKVIRQLAESCDSNAKERVLQKHIFDNLWLLNPAWERATKGSERFEEKVATEFGKVTNSLTEEEKKGRFDIRYRSSAGKHIIIELKRYIPTYKVDIYDLHRQIDKYKSALRKCLRDIGKENEPIEAICIIGDKVLNDMTISEANEKMKGDGRILSYDLVINDSLESYQEYLDSQKEVGKLKELINKI</sequence>
<dbReference type="KEGG" id="ada:A5CPEGH6_23070"/>
<evidence type="ECO:0000313" key="1">
    <source>
        <dbReference type="EMBL" id="BBL07669.1"/>
    </source>
</evidence>
<evidence type="ECO:0000313" key="2">
    <source>
        <dbReference type="Proteomes" id="UP000319374"/>
    </source>
</evidence>
<accession>A0A4Y1X5A9</accession>
<gene>
    <name evidence="1" type="ORF">A5CPEGH6_23070</name>
</gene>
<name>A0A4Y1X5A9_9BACT</name>
<dbReference type="GeneID" id="98674290"/>
<protein>
    <submittedName>
        <fullName evidence="1">Uncharacterized protein</fullName>
    </submittedName>
</protein>
<dbReference type="AlphaFoldDB" id="A0A4Y1X5A9"/>
<dbReference type="REBASE" id="313763">
    <property type="entry name" value="AspGH6ORF23060P"/>
</dbReference>
<reference evidence="2" key="1">
    <citation type="submission" date="2019-06" db="EMBL/GenBank/DDBJ databases">
        <title>Alistipes onderdonkii subsp. vulgaris subsp. nov., Alistipes dispar sp. nov. and Alistipes communis sp. nov., isolated from human faeces, and creation of Alistipes onderdonkii subsp. onderdonkii subsp. nov.</title>
        <authorList>
            <person name="Sakamoto M."/>
            <person name="Ikeyama N."/>
            <person name="Ogata Y."/>
            <person name="Suda W."/>
            <person name="Iino T."/>
            <person name="Hattori M."/>
            <person name="Ohkuma M."/>
        </authorList>
    </citation>
    <scope>NUCLEOTIDE SEQUENCE [LARGE SCALE GENOMIC DNA]</scope>
    <source>
        <strain evidence="2">5CPEGH6</strain>
    </source>
</reference>
<dbReference type="EMBL" id="AP019736">
    <property type="protein sequence ID" value="BBL07669.1"/>
    <property type="molecule type" value="Genomic_DNA"/>
</dbReference>